<sequence length="174" mass="21178">KSIIKLGNERLFFFFLKQINNKQSGTDIQKDYKTQIYNQVQQKQWEQMSPQIIQHHQQIRKIYQEQNYNIQYQQLKIYKNISHLKFKYKTIKEQEDVLDLPISNLLLGQSLQCVMKDGIKYNQICKILLIKLMELIIWKLFEFKYMQIVESEESILLIECIRKKNYLLNLSFFT</sequence>
<evidence type="ECO:0000313" key="2">
    <source>
        <dbReference type="Proteomes" id="UP000008983"/>
    </source>
</evidence>
<dbReference type="InParanoid" id="G0QM04"/>
<keyword evidence="2" id="KW-1185">Reference proteome</keyword>
<dbReference type="AlphaFoldDB" id="G0QM04"/>
<feature type="non-terminal residue" evidence="1">
    <location>
        <position position="1"/>
    </location>
</feature>
<dbReference type="Proteomes" id="UP000008983">
    <property type="component" value="Unassembled WGS sequence"/>
</dbReference>
<name>G0QM04_ICHMU</name>
<evidence type="ECO:0000313" key="1">
    <source>
        <dbReference type="EMBL" id="EGR33751.1"/>
    </source>
</evidence>
<feature type="non-terminal residue" evidence="1">
    <location>
        <position position="174"/>
    </location>
</feature>
<accession>G0QM04</accession>
<gene>
    <name evidence="1" type="ORF">IMG5_040370</name>
</gene>
<organism evidence="1 2">
    <name type="scientific">Ichthyophthirius multifiliis</name>
    <name type="common">White spot disease agent</name>
    <name type="synonym">Ich</name>
    <dbReference type="NCBI Taxonomy" id="5932"/>
    <lineage>
        <taxon>Eukaryota</taxon>
        <taxon>Sar</taxon>
        <taxon>Alveolata</taxon>
        <taxon>Ciliophora</taxon>
        <taxon>Intramacronucleata</taxon>
        <taxon>Oligohymenophorea</taxon>
        <taxon>Hymenostomatida</taxon>
        <taxon>Ophryoglenina</taxon>
        <taxon>Ichthyophthirius</taxon>
    </lineage>
</organism>
<dbReference type="GeneID" id="14909938"/>
<proteinExistence type="predicted"/>
<protein>
    <submittedName>
        <fullName evidence="1">Uncharacterized protein</fullName>
    </submittedName>
</protein>
<reference evidence="1 2" key="1">
    <citation type="submission" date="2011-07" db="EMBL/GenBank/DDBJ databases">
        <authorList>
            <person name="Coyne R."/>
            <person name="Brami D."/>
            <person name="Johnson J."/>
            <person name="Hostetler J."/>
            <person name="Hannick L."/>
            <person name="Clark T."/>
            <person name="Cassidy-Hanley D."/>
            <person name="Inman J."/>
        </authorList>
    </citation>
    <scope>NUCLEOTIDE SEQUENCE [LARGE SCALE GENOMIC DNA]</scope>
    <source>
        <strain evidence="1 2">G5</strain>
    </source>
</reference>
<dbReference type="RefSeq" id="XP_004038975.1">
    <property type="nucleotide sequence ID" value="XM_004038927.1"/>
</dbReference>
<dbReference type="EMBL" id="GL983345">
    <property type="protein sequence ID" value="EGR33751.1"/>
    <property type="molecule type" value="Genomic_DNA"/>
</dbReference>